<dbReference type="Pfam" id="PF19694">
    <property type="entry name" value="DUF6194"/>
    <property type="match status" value="1"/>
</dbReference>
<evidence type="ECO:0000313" key="2">
    <source>
        <dbReference type="EMBL" id="EIM71886.1"/>
    </source>
</evidence>
<name>I5BQN4_9HYPH</name>
<evidence type="ECO:0000259" key="1">
    <source>
        <dbReference type="Pfam" id="PF19694"/>
    </source>
</evidence>
<dbReference type="Proteomes" id="UP000004622">
    <property type="component" value="Unassembled WGS sequence"/>
</dbReference>
<feature type="domain" description="DUF6194" evidence="1">
    <location>
        <begin position="15"/>
        <end position="145"/>
    </location>
</feature>
<reference evidence="2 3" key="1">
    <citation type="journal article" date="2012" name="J. Bacteriol.">
        <title>Genome Sequence of Nitratireductor aquibiodomus Strain RA22.</title>
        <authorList>
            <person name="Singh A."/>
            <person name="Jangir P.K."/>
            <person name="Kumari C."/>
            <person name="Sharma R."/>
        </authorList>
    </citation>
    <scope>NUCLEOTIDE SEQUENCE [LARGE SCALE GENOMIC DNA]</scope>
    <source>
        <strain evidence="2 3">RA22</strain>
    </source>
</reference>
<dbReference type="InterPro" id="IPR045676">
    <property type="entry name" value="DUF6194"/>
</dbReference>
<dbReference type="EMBL" id="AJXZ01000071">
    <property type="protein sequence ID" value="EIM71886.1"/>
    <property type="molecule type" value="Genomic_DNA"/>
</dbReference>
<accession>I5BQN4</accession>
<evidence type="ECO:0000313" key="3">
    <source>
        <dbReference type="Proteomes" id="UP000004622"/>
    </source>
</evidence>
<protein>
    <recommendedName>
        <fullName evidence="1">DUF6194 domain-containing protein</fullName>
    </recommendedName>
</protein>
<dbReference type="AlphaFoldDB" id="I5BQN4"/>
<gene>
    <name evidence="2" type="ORF">A33O_22222</name>
</gene>
<organism evidence="2 3">
    <name type="scientific">Nitratireductor aquibiodomus RA22</name>
    <dbReference type="NCBI Taxonomy" id="1189611"/>
    <lineage>
        <taxon>Bacteria</taxon>
        <taxon>Pseudomonadati</taxon>
        <taxon>Pseudomonadota</taxon>
        <taxon>Alphaproteobacteria</taxon>
        <taxon>Hyphomicrobiales</taxon>
        <taxon>Phyllobacteriaceae</taxon>
        <taxon>Nitratireductor</taxon>
    </lineage>
</organism>
<comment type="caution">
    <text evidence="2">The sequence shown here is derived from an EMBL/GenBank/DDBJ whole genome shotgun (WGS) entry which is preliminary data.</text>
</comment>
<proteinExistence type="predicted"/>
<dbReference type="PATRIC" id="fig|1189611.3.peg.4458"/>
<sequence length="152" mass="17517">MLVTKFDQWRLSMSMSIADIRNFLETALPAVTVDDSTTDLFFFAGEERKIPFATIVTHDTAFDSASNLKRGDLFRLNLVTDKETFEHLFGISSPKALGDADFDYQALDRLFPHPLYGKMRWISVINPEAVWENCQDLLVKARQIRELRPNSW</sequence>